<organism evidence="1 2">
    <name type="scientific">Daphnia sinensis</name>
    <dbReference type="NCBI Taxonomy" id="1820382"/>
    <lineage>
        <taxon>Eukaryota</taxon>
        <taxon>Metazoa</taxon>
        <taxon>Ecdysozoa</taxon>
        <taxon>Arthropoda</taxon>
        <taxon>Crustacea</taxon>
        <taxon>Branchiopoda</taxon>
        <taxon>Diplostraca</taxon>
        <taxon>Cladocera</taxon>
        <taxon>Anomopoda</taxon>
        <taxon>Daphniidae</taxon>
        <taxon>Daphnia</taxon>
        <taxon>Daphnia similis group</taxon>
    </lineage>
</organism>
<gene>
    <name evidence="1" type="ORF">GHT06_015895</name>
</gene>
<reference evidence="1 2" key="1">
    <citation type="submission" date="2022-05" db="EMBL/GenBank/DDBJ databases">
        <title>A multi-omics perspective on studying reproductive biology in Daphnia sinensis.</title>
        <authorList>
            <person name="Jia J."/>
        </authorList>
    </citation>
    <scope>NUCLEOTIDE SEQUENCE [LARGE SCALE GENOMIC DNA]</scope>
    <source>
        <strain evidence="1 2">WSL</strain>
    </source>
</reference>
<proteinExistence type="predicted"/>
<name>A0AAD5LAG3_9CRUS</name>
<accession>A0AAD5LAG3</accession>
<dbReference type="EMBL" id="WJBH02000005">
    <property type="protein sequence ID" value="KAI9559106.1"/>
    <property type="molecule type" value="Genomic_DNA"/>
</dbReference>
<evidence type="ECO:0000313" key="1">
    <source>
        <dbReference type="EMBL" id="KAI9559106.1"/>
    </source>
</evidence>
<dbReference type="AlphaFoldDB" id="A0AAD5LAG3"/>
<evidence type="ECO:0000313" key="2">
    <source>
        <dbReference type="Proteomes" id="UP000820818"/>
    </source>
</evidence>
<comment type="caution">
    <text evidence="1">The sequence shown here is derived from an EMBL/GenBank/DDBJ whole genome shotgun (WGS) entry which is preliminary data.</text>
</comment>
<sequence length="166" mass="18868">MFQRALIPPMITTSRNYDFPLIGGDAGPPQTTQARTIKFYRRPNEYSITTTAPLRKIPCHHAPARHPISSPVTSRTLRLKRRAKGYMGGDGKGRFGFVCSFNSDTSASFSTRQSSPFIPFLIKESTHNLHGWRILFFGFKNYTVRDFARSGERIFCLPRCHRLSAP</sequence>
<keyword evidence="2" id="KW-1185">Reference proteome</keyword>
<dbReference type="Proteomes" id="UP000820818">
    <property type="component" value="Linkage Group LG5"/>
</dbReference>
<protein>
    <submittedName>
        <fullName evidence="1">Uncharacterized protein</fullName>
    </submittedName>
</protein>